<dbReference type="EMBL" id="QWJJ01000009">
    <property type="protein sequence ID" value="RII38547.1"/>
    <property type="molecule type" value="Genomic_DNA"/>
</dbReference>
<accession>A0A399J1N4</accession>
<dbReference type="Proteomes" id="UP000265848">
    <property type="component" value="Unassembled WGS sequence"/>
</dbReference>
<dbReference type="Pfam" id="PF13403">
    <property type="entry name" value="Hint_2"/>
    <property type="match status" value="1"/>
</dbReference>
<dbReference type="PROSITE" id="PS50222">
    <property type="entry name" value="EF_HAND_2"/>
    <property type="match status" value="1"/>
</dbReference>
<evidence type="ECO:0000313" key="3">
    <source>
        <dbReference type="Proteomes" id="UP000265848"/>
    </source>
</evidence>
<dbReference type="InterPro" id="IPR028992">
    <property type="entry name" value="Hedgehog/Intein_dom"/>
</dbReference>
<dbReference type="RefSeq" id="WP_119399264.1">
    <property type="nucleotide sequence ID" value="NZ_QWJJ01000009.1"/>
</dbReference>
<sequence length="359" mass="38141">MPVLFQAFKTVVSSGIASSDSQLVTIALYGPAETINTSDGADLRIVDTDGDGLISPKEFRDSVGGGGLGLDTGGGQLLFDGQPPASANNGTLYSPAPVGGGADVNSYIDTLEKNFPAVEPTEIETSNPDQVPGTDPTDSTPVCFARGTLIQTSTGARRVETLRVGDLLTTQDHGDQPIRWIGGWVLHPQTLVTRPRLAPIRIDAGALGKGLPRRPLIVSPQHRMLVRSPIARRMFGAAEVLIPARLLTDLPGITHCLPGTLPDQGTRPLDYFHLLLDRHEVIFAEGAPSETFYTGPFALENIGRAGRDTVSALLTRHTGHPAHRVSARPLVKGRQARQMIARHASNAKPLLGLATPQPA</sequence>
<dbReference type="GO" id="GO:0005509">
    <property type="term" value="F:calcium ion binding"/>
    <property type="evidence" value="ECO:0007669"/>
    <property type="project" value="InterPro"/>
</dbReference>
<dbReference type="PROSITE" id="PS00018">
    <property type="entry name" value="EF_HAND_1"/>
    <property type="match status" value="1"/>
</dbReference>
<dbReference type="SUPFAM" id="SSF51294">
    <property type="entry name" value="Hedgehog/intein (Hint) domain"/>
    <property type="match status" value="1"/>
</dbReference>
<dbReference type="InterPro" id="IPR036844">
    <property type="entry name" value="Hint_dom_sf"/>
</dbReference>
<dbReference type="AlphaFoldDB" id="A0A399J1N4"/>
<feature type="domain" description="EF-hand" evidence="1">
    <location>
        <begin position="44"/>
        <end position="69"/>
    </location>
</feature>
<dbReference type="OrthoDB" id="6305173at2"/>
<comment type="caution">
    <text evidence="2">The sequence shown here is derived from an EMBL/GenBank/DDBJ whole genome shotgun (WGS) entry which is preliminary data.</text>
</comment>
<organism evidence="2 3">
    <name type="scientific">Pseudooceanicola sediminis</name>
    <dbReference type="NCBI Taxonomy" id="2211117"/>
    <lineage>
        <taxon>Bacteria</taxon>
        <taxon>Pseudomonadati</taxon>
        <taxon>Pseudomonadota</taxon>
        <taxon>Alphaproteobacteria</taxon>
        <taxon>Rhodobacterales</taxon>
        <taxon>Paracoccaceae</taxon>
        <taxon>Pseudooceanicola</taxon>
    </lineage>
</organism>
<dbReference type="InterPro" id="IPR002048">
    <property type="entry name" value="EF_hand_dom"/>
</dbReference>
<gene>
    <name evidence="2" type="ORF">DL237_11800</name>
</gene>
<dbReference type="InterPro" id="IPR018247">
    <property type="entry name" value="EF_Hand_1_Ca_BS"/>
</dbReference>
<proteinExistence type="predicted"/>
<name>A0A399J1N4_9RHOB</name>
<evidence type="ECO:0000259" key="1">
    <source>
        <dbReference type="PROSITE" id="PS50222"/>
    </source>
</evidence>
<protein>
    <submittedName>
        <fullName evidence="2">Calcium-binding protein</fullName>
    </submittedName>
</protein>
<keyword evidence="3" id="KW-1185">Reference proteome</keyword>
<reference evidence="2 3" key="1">
    <citation type="submission" date="2018-08" db="EMBL/GenBank/DDBJ databases">
        <title>Pseudooceanicola sediminis CY03 in the family Rhodobacteracea.</title>
        <authorList>
            <person name="Zhang Y.-J."/>
        </authorList>
    </citation>
    <scope>NUCLEOTIDE SEQUENCE [LARGE SCALE GENOMIC DNA]</scope>
    <source>
        <strain evidence="2 3">CY03</strain>
    </source>
</reference>
<evidence type="ECO:0000313" key="2">
    <source>
        <dbReference type="EMBL" id="RII38547.1"/>
    </source>
</evidence>